<reference evidence="3" key="2">
    <citation type="submission" date="2025-08" db="UniProtKB">
        <authorList>
            <consortium name="RefSeq"/>
        </authorList>
    </citation>
    <scope>IDENTIFICATION</scope>
    <source>
        <tissue evidence="3">Leaf</tissue>
    </source>
</reference>
<reference evidence="2" key="1">
    <citation type="journal article" date="2014" name="Nat. Commun.">
        <title>The emerging biofuel crop Camelina sativa retains a highly undifferentiated hexaploid genome structure.</title>
        <authorList>
            <person name="Kagale S."/>
            <person name="Koh C."/>
            <person name="Nixon J."/>
            <person name="Bollina V."/>
            <person name="Clarke W.E."/>
            <person name="Tuteja R."/>
            <person name="Spillane C."/>
            <person name="Robinson S.J."/>
            <person name="Links M.G."/>
            <person name="Clarke C."/>
            <person name="Higgins E.E."/>
            <person name="Huebert T."/>
            <person name="Sharpe A.G."/>
            <person name="Parkin I.A."/>
        </authorList>
    </citation>
    <scope>NUCLEOTIDE SEQUENCE [LARGE SCALE GENOMIC DNA]</scope>
    <source>
        <strain evidence="2">cv. DH55</strain>
    </source>
</reference>
<name>A0ABM0USE2_CAMSA</name>
<accession>A0ABM0USE2</accession>
<evidence type="ECO:0000313" key="3">
    <source>
        <dbReference type="RefSeq" id="XP_010445489.1"/>
    </source>
</evidence>
<evidence type="ECO:0000313" key="2">
    <source>
        <dbReference type="Proteomes" id="UP000694864"/>
    </source>
</evidence>
<dbReference type="Proteomes" id="UP000694864">
    <property type="component" value="Chromosome 11"/>
</dbReference>
<sequence>MEHDKQIPYSRNEIKEDMEEQIYKIVIDSNLDLSNSSCGICSRIEEEFIEFDHDNDDDDDGDDHGDGDGDGDDDCDSNSDSDEVEDEEDEDEYDEEDEDDDANDDEEDDCLISTPFCSHKFCKTCWKE</sequence>
<proteinExistence type="predicted"/>
<dbReference type="GeneID" id="104728158"/>
<keyword evidence="2" id="KW-1185">Reference proteome</keyword>
<organism evidence="2 3">
    <name type="scientific">Camelina sativa</name>
    <name type="common">False flax</name>
    <name type="synonym">Myagrum sativum</name>
    <dbReference type="NCBI Taxonomy" id="90675"/>
    <lineage>
        <taxon>Eukaryota</taxon>
        <taxon>Viridiplantae</taxon>
        <taxon>Streptophyta</taxon>
        <taxon>Embryophyta</taxon>
        <taxon>Tracheophyta</taxon>
        <taxon>Spermatophyta</taxon>
        <taxon>Magnoliopsida</taxon>
        <taxon>eudicotyledons</taxon>
        <taxon>Gunneridae</taxon>
        <taxon>Pentapetalae</taxon>
        <taxon>rosids</taxon>
        <taxon>malvids</taxon>
        <taxon>Brassicales</taxon>
        <taxon>Brassicaceae</taxon>
        <taxon>Camelineae</taxon>
        <taxon>Camelina</taxon>
    </lineage>
</organism>
<protein>
    <submittedName>
        <fullName evidence="3">Pheromone-processing carboxypeptidase KEX1-like</fullName>
    </submittedName>
</protein>
<gene>
    <name evidence="3" type="primary">LOC104728158</name>
</gene>
<feature type="region of interest" description="Disordered" evidence="1">
    <location>
        <begin position="51"/>
        <end position="109"/>
    </location>
</feature>
<feature type="compositionally biased region" description="Acidic residues" evidence="1">
    <location>
        <begin position="53"/>
        <end position="109"/>
    </location>
</feature>
<evidence type="ECO:0000256" key="1">
    <source>
        <dbReference type="SAM" id="MobiDB-lite"/>
    </source>
</evidence>
<dbReference type="RefSeq" id="XP_010445489.1">
    <property type="nucleotide sequence ID" value="XM_010447187.1"/>
</dbReference>